<dbReference type="InterPro" id="IPR004728">
    <property type="entry name" value="Sec62"/>
</dbReference>
<keyword evidence="8 12" id="KW-1133">Transmembrane helix</keyword>
<keyword evidence="14" id="KW-1185">Reference proteome</keyword>
<keyword evidence="6" id="KW-0256">Endoplasmic reticulum</keyword>
<dbReference type="PANTHER" id="PTHR12443">
    <property type="entry name" value="TRANSLOCATION PROTEIN SEC62"/>
    <property type="match status" value="1"/>
</dbReference>
<evidence type="ECO:0000256" key="8">
    <source>
        <dbReference type="ARBA" id="ARBA00022989"/>
    </source>
</evidence>
<evidence type="ECO:0000256" key="12">
    <source>
        <dbReference type="SAM" id="Phobius"/>
    </source>
</evidence>
<keyword evidence="10 12" id="KW-0472">Membrane</keyword>
<feature type="non-terminal residue" evidence="13">
    <location>
        <position position="375"/>
    </location>
</feature>
<dbReference type="AlphaFoldDB" id="A0A087UEW0"/>
<accession>A0A087UEW0</accession>
<sequence>MVMAEKRKNKKKKETDLKDLDKKPSKEEYAVARYLKQKLPEKKTTLLGHKVEYFIASRAVDCLLESPWAKEKKKGELYFPNRVAIVDFMAVLLEHKFFHRAKKIVVLKETKKKKKDTEEAAQESGKDKDSKKAKGKSDEKEGKEKEEKDAKKDGSETVEKKKEKKKIKLDMHLEQIFVDSNEPYVWIYDPIPLRTWITGTLMVIAAVLICLFPLWPQTIRHYIYYLSVAAAFLLVFIIGLAVFRLIVFVLIWILTFGKHNLWLLPNLTEDVGFFESFWPLYKYEYKGSKKENSKDKKHSNNDTVSVEEFQREQEKSDASSSDQDRKNDRNHSESEQEENGGDRQKGENDFEFVEVDEVSEDKTDDEKTDEDRKTK</sequence>
<evidence type="ECO:0000256" key="4">
    <source>
        <dbReference type="ARBA" id="ARBA00022448"/>
    </source>
</evidence>
<dbReference type="STRING" id="407821.A0A087UEW0"/>
<feature type="transmembrane region" description="Helical" evidence="12">
    <location>
        <begin position="222"/>
        <end position="254"/>
    </location>
</feature>
<evidence type="ECO:0000256" key="5">
    <source>
        <dbReference type="ARBA" id="ARBA00022692"/>
    </source>
</evidence>
<feature type="compositionally biased region" description="Basic and acidic residues" evidence="11">
    <location>
        <begin position="308"/>
        <end position="348"/>
    </location>
</feature>
<dbReference type="Pfam" id="PF03839">
    <property type="entry name" value="Sec62"/>
    <property type="match status" value="1"/>
</dbReference>
<evidence type="ECO:0000256" key="1">
    <source>
        <dbReference type="ARBA" id="ARBA00004477"/>
    </source>
</evidence>
<protein>
    <recommendedName>
        <fullName evidence="3">Translocation protein SEC62</fullName>
    </recommendedName>
</protein>
<feature type="compositionally biased region" description="Basic and acidic residues" evidence="11">
    <location>
        <begin position="291"/>
        <end position="300"/>
    </location>
</feature>
<evidence type="ECO:0000256" key="3">
    <source>
        <dbReference type="ARBA" id="ARBA00021257"/>
    </source>
</evidence>
<evidence type="ECO:0000256" key="2">
    <source>
        <dbReference type="ARBA" id="ARBA00010604"/>
    </source>
</evidence>
<keyword evidence="7" id="KW-0653">Protein transport</keyword>
<comment type="subcellular location">
    <subcellularLocation>
        <location evidence="1">Endoplasmic reticulum membrane</location>
        <topology evidence="1">Multi-pass membrane protein</topology>
    </subcellularLocation>
</comment>
<feature type="transmembrane region" description="Helical" evidence="12">
    <location>
        <begin position="196"/>
        <end position="216"/>
    </location>
</feature>
<evidence type="ECO:0000313" key="13">
    <source>
        <dbReference type="EMBL" id="KFM75899.1"/>
    </source>
</evidence>
<comment type="similarity">
    <text evidence="2">Belongs to the SEC62 family.</text>
</comment>
<proteinExistence type="inferred from homology"/>
<name>A0A087UEW0_STEMI</name>
<evidence type="ECO:0000256" key="11">
    <source>
        <dbReference type="SAM" id="MobiDB-lite"/>
    </source>
</evidence>
<reference evidence="13 14" key="1">
    <citation type="submission" date="2013-11" db="EMBL/GenBank/DDBJ databases">
        <title>Genome sequencing of Stegodyphus mimosarum.</title>
        <authorList>
            <person name="Bechsgaard J."/>
        </authorList>
    </citation>
    <scope>NUCLEOTIDE SEQUENCE [LARGE SCALE GENOMIC DNA]</scope>
</reference>
<feature type="region of interest" description="Disordered" evidence="11">
    <location>
        <begin position="1"/>
        <end position="21"/>
    </location>
</feature>
<feature type="region of interest" description="Disordered" evidence="11">
    <location>
        <begin position="291"/>
        <end position="375"/>
    </location>
</feature>
<dbReference type="GO" id="GO:0005789">
    <property type="term" value="C:endoplasmic reticulum membrane"/>
    <property type="evidence" value="ECO:0007669"/>
    <property type="project" value="UniProtKB-SubCell"/>
</dbReference>
<keyword evidence="5 12" id="KW-0812">Transmembrane</keyword>
<gene>
    <name evidence="13" type="ORF">X975_14123</name>
</gene>
<keyword evidence="9" id="KW-0811">Translocation</keyword>
<dbReference type="PANTHER" id="PTHR12443:SF9">
    <property type="entry name" value="TRANSLOCATION PROTEIN SEC62"/>
    <property type="match status" value="1"/>
</dbReference>
<dbReference type="OMA" id="CLLESPW"/>
<organism evidence="13 14">
    <name type="scientific">Stegodyphus mimosarum</name>
    <name type="common">African social velvet spider</name>
    <dbReference type="NCBI Taxonomy" id="407821"/>
    <lineage>
        <taxon>Eukaryota</taxon>
        <taxon>Metazoa</taxon>
        <taxon>Ecdysozoa</taxon>
        <taxon>Arthropoda</taxon>
        <taxon>Chelicerata</taxon>
        <taxon>Arachnida</taxon>
        <taxon>Araneae</taxon>
        <taxon>Araneomorphae</taxon>
        <taxon>Entelegynae</taxon>
        <taxon>Eresoidea</taxon>
        <taxon>Eresidae</taxon>
        <taxon>Stegodyphus</taxon>
    </lineage>
</organism>
<evidence type="ECO:0000256" key="7">
    <source>
        <dbReference type="ARBA" id="ARBA00022927"/>
    </source>
</evidence>
<feature type="region of interest" description="Disordered" evidence="11">
    <location>
        <begin position="115"/>
        <end position="157"/>
    </location>
</feature>
<dbReference type="Proteomes" id="UP000054359">
    <property type="component" value="Unassembled WGS sequence"/>
</dbReference>
<dbReference type="GO" id="GO:0031204">
    <property type="term" value="P:post-translational protein targeting to membrane, translocation"/>
    <property type="evidence" value="ECO:0007669"/>
    <property type="project" value="TreeGrafter"/>
</dbReference>
<dbReference type="OrthoDB" id="200187at2759"/>
<evidence type="ECO:0000256" key="10">
    <source>
        <dbReference type="ARBA" id="ARBA00023136"/>
    </source>
</evidence>
<feature type="compositionally biased region" description="Basic and acidic residues" evidence="11">
    <location>
        <begin position="360"/>
        <end position="375"/>
    </location>
</feature>
<dbReference type="EMBL" id="KK119511">
    <property type="protein sequence ID" value="KFM75899.1"/>
    <property type="molecule type" value="Genomic_DNA"/>
</dbReference>
<feature type="compositionally biased region" description="Acidic residues" evidence="11">
    <location>
        <begin position="349"/>
        <end position="359"/>
    </location>
</feature>
<feature type="compositionally biased region" description="Basic and acidic residues" evidence="11">
    <location>
        <begin position="124"/>
        <end position="157"/>
    </location>
</feature>
<evidence type="ECO:0000313" key="14">
    <source>
        <dbReference type="Proteomes" id="UP000054359"/>
    </source>
</evidence>
<evidence type="ECO:0000256" key="6">
    <source>
        <dbReference type="ARBA" id="ARBA00022824"/>
    </source>
</evidence>
<evidence type="ECO:0000256" key="9">
    <source>
        <dbReference type="ARBA" id="ARBA00023010"/>
    </source>
</evidence>
<keyword evidence="4" id="KW-0813">Transport</keyword>